<evidence type="ECO:0008006" key="4">
    <source>
        <dbReference type="Google" id="ProtNLM"/>
    </source>
</evidence>
<feature type="region of interest" description="Disordered" evidence="1">
    <location>
        <begin position="1"/>
        <end position="28"/>
    </location>
</feature>
<reference evidence="2" key="1">
    <citation type="submission" date="2022-03" db="EMBL/GenBank/DDBJ databases">
        <title>Identification of a novel bacterium isolated from mangrove sediments.</title>
        <authorList>
            <person name="Pan X."/>
        </authorList>
    </citation>
    <scope>NUCLEOTIDE SEQUENCE</scope>
    <source>
        <strain evidence="2">B2580</strain>
    </source>
</reference>
<accession>A0ABT0B367</accession>
<dbReference type="EMBL" id="JALHLE010000018">
    <property type="protein sequence ID" value="MCJ2179328.1"/>
    <property type="molecule type" value="Genomic_DNA"/>
</dbReference>
<evidence type="ECO:0000256" key="1">
    <source>
        <dbReference type="SAM" id="MobiDB-lite"/>
    </source>
</evidence>
<protein>
    <recommendedName>
        <fullName evidence="4">Crotonobetainyl-CoA--carnitine CoA-transferase</fullName>
    </recommendedName>
</protein>
<organism evidence="2 3">
    <name type="scientific">Novosphingobium album</name>
    <name type="common">ex Hu et al. 2023</name>
    <dbReference type="NCBI Taxonomy" id="2930093"/>
    <lineage>
        <taxon>Bacteria</taxon>
        <taxon>Pseudomonadati</taxon>
        <taxon>Pseudomonadota</taxon>
        <taxon>Alphaproteobacteria</taxon>
        <taxon>Sphingomonadales</taxon>
        <taxon>Sphingomonadaceae</taxon>
        <taxon>Novosphingobium</taxon>
    </lineage>
</organism>
<sequence length="261" mass="29321">MNSKAGAAVNEPSEKTGSSGIHRGRQQKLRDLKDRISPNFPVSSWNMHETIMFADRITLSRILYYDNLYRQILGVSGMICEFGVQFGASLSLLTNLRGIHEPHNYLRKIVGFDTFAGFTGELTEAERANGWEAGDFAVPDDYLDTLTDHLATQESYSPIPDVRKFELVPGDVTETFEPWLERNPHAIIALAIFDFDVYAPTRHVLEKILSRMPKGAILAFDEINHPLFPGEAVAVQEVLGIRNLRLQTDANNPAQAWHVIE</sequence>
<dbReference type="InterPro" id="IPR029063">
    <property type="entry name" value="SAM-dependent_MTases_sf"/>
</dbReference>
<name>A0ABT0B367_9SPHN</name>
<comment type="caution">
    <text evidence="2">The sequence shown here is derived from an EMBL/GenBank/DDBJ whole genome shotgun (WGS) entry which is preliminary data.</text>
</comment>
<dbReference type="Gene3D" id="3.40.50.150">
    <property type="entry name" value="Vaccinia Virus protein VP39"/>
    <property type="match status" value="1"/>
</dbReference>
<proteinExistence type="predicted"/>
<evidence type="ECO:0000313" key="2">
    <source>
        <dbReference type="EMBL" id="MCJ2179328.1"/>
    </source>
</evidence>
<gene>
    <name evidence="2" type="ORF">MTR64_12170</name>
</gene>
<keyword evidence="3" id="KW-1185">Reference proteome</keyword>
<dbReference type="RefSeq" id="WP_243994191.1">
    <property type="nucleotide sequence ID" value="NZ_JALHLE010000018.1"/>
</dbReference>
<evidence type="ECO:0000313" key="3">
    <source>
        <dbReference type="Proteomes" id="UP001162880"/>
    </source>
</evidence>
<dbReference type="Proteomes" id="UP001162880">
    <property type="component" value="Unassembled WGS sequence"/>
</dbReference>